<dbReference type="AlphaFoldDB" id="A0A443ZW55"/>
<dbReference type="EMBL" id="QJRG01000034">
    <property type="protein sequence ID" value="RWU25013.1"/>
    <property type="molecule type" value="Genomic_DNA"/>
</dbReference>
<dbReference type="InterPro" id="IPR036010">
    <property type="entry name" value="2Fe-2S_ferredoxin-like_sf"/>
</dbReference>
<dbReference type="SUPFAM" id="SSF54292">
    <property type="entry name" value="2Fe-2S ferredoxin-like"/>
    <property type="match status" value="1"/>
</dbReference>
<dbReference type="GO" id="GO:0051537">
    <property type="term" value="F:2 iron, 2 sulfur cluster binding"/>
    <property type="evidence" value="ECO:0007669"/>
    <property type="project" value="InterPro"/>
</dbReference>
<proteinExistence type="predicted"/>
<gene>
    <name evidence="2" type="ORF">DM813_04555</name>
</gene>
<dbReference type="InterPro" id="IPR006058">
    <property type="entry name" value="2Fe2S_fd_BS"/>
</dbReference>
<evidence type="ECO:0000313" key="2">
    <source>
        <dbReference type="EMBL" id="RWU25013.1"/>
    </source>
</evidence>
<sequence length="118" mass="12639">MAFKVEVDNADDSIICREGQSVLLAMTGRSGRCIQVGCRSGGCGVCRVQVLAGSYRTGTMSLSQVDLDERSQGIALACQLYPESDLKIRTIGRLVAVLPKPSSAQKPMALSPPLRRRA</sequence>
<dbReference type="InterPro" id="IPR012675">
    <property type="entry name" value="Beta-grasp_dom_sf"/>
</dbReference>
<reference evidence="2 3" key="1">
    <citation type="submission" date="2018-06" db="EMBL/GenBank/DDBJ databases">
        <title>Bacteria isolated from soil of Wuhan.</title>
        <authorList>
            <person name="Wei X."/>
            <person name="Chunhua H."/>
        </authorList>
    </citation>
    <scope>NUCLEOTIDE SEQUENCE [LARGE SCALE GENOMIC DNA]</scope>
    <source>
        <strain evidence="3">xwS2</strain>
    </source>
</reference>
<dbReference type="PROSITE" id="PS00197">
    <property type="entry name" value="2FE2S_FER_1"/>
    <property type="match status" value="1"/>
</dbReference>
<comment type="caution">
    <text evidence="2">The sequence shown here is derived from an EMBL/GenBank/DDBJ whole genome shotgun (WGS) entry which is preliminary data.</text>
</comment>
<accession>A0A443ZW55</accession>
<organism evidence="2 3">
    <name type="scientific">Pseudomonas alkylphenolica</name>
    <dbReference type="NCBI Taxonomy" id="237609"/>
    <lineage>
        <taxon>Bacteria</taxon>
        <taxon>Pseudomonadati</taxon>
        <taxon>Pseudomonadota</taxon>
        <taxon>Gammaproteobacteria</taxon>
        <taxon>Pseudomonadales</taxon>
        <taxon>Pseudomonadaceae</taxon>
        <taxon>Pseudomonas</taxon>
    </lineage>
</organism>
<protein>
    <submittedName>
        <fullName evidence="2">Ferredoxin</fullName>
    </submittedName>
</protein>
<dbReference type="InterPro" id="IPR001041">
    <property type="entry name" value="2Fe-2S_ferredoxin-type"/>
</dbReference>
<feature type="domain" description="2Fe-2S ferredoxin-type" evidence="1">
    <location>
        <begin position="1"/>
        <end position="94"/>
    </location>
</feature>
<evidence type="ECO:0000259" key="1">
    <source>
        <dbReference type="PROSITE" id="PS51085"/>
    </source>
</evidence>
<name>A0A443ZW55_9PSED</name>
<dbReference type="RefSeq" id="WP_128322227.1">
    <property type="nucleotide sequence ID" value="NZ_QJRG01000034.1"/>
</dbReference>
<dbReference type="CDD" id="cd00207">
    <property type="entry name" value="fer2"/>
    <property type="match status" value="1"/>
</dbReference>
<dbReference type="Gene3D" id="3.10.20.30">
    <property type="match status" value="1"/>
</dbReference>
<dbReference type="OrthoDB" id="9133614at2"/>
<dbReference type="Pfam" id="PF00111">
    <property type="entry name" value="Fer2"/>
    <property type="match status" value="1"/>
</dbReference>
<dbReference type="Proteomes" id="UP000288983">
    <property type="component" value="Unassembled WGS sequence"/>
</dbReference>
<dbReference type="PROSITE" id="PS51085">
    <property type="entry name" value="2FE2S_FER_2"/>
    <property type="match status" value="1"/>
</dbReference>
<evidence type="ECO:0000313" key="3">
    <source>
        <dbReference type="Proteomes" id="UP000288983"/>
    </source>
</evidence>